<gene>
    <name evidence="1" type="ORF">BHF68_10410</name>
</gene>
<protein>
    <submittedName>
        <fullName evidence="1">Uncharacterized protein</fullName>
    </submittedName>
</protein>
<dbReference type="Proteomes" id="UP000094296">
    <property type="component" value="Unassembled WGS sequence"/>
</dbReference>
<reference evidence="1 2" key="1">
    <citation type="submission" date="2016-09" db="EMBL/GenBank/DDBJ databases">
        <title>Draft genome sequence for the type strain of Desulfuribacillus alkaliarsenatis AHT28, an obligately anaerobic, sulfidogenic bacterium isolated from Russian soda lake sediments.</title>
        <authorList>
            <person name="Abin C.A."/>
            <person name="Hollibaugh J.T."/>
        </authorList>
    </citation>
    <scope>NUCLEOTIDE SEQUENCE [LARGE SCALE GENOMIC DNA]</scope>
    <source>
        <strain evidence="1 2">AHT28</strain>
    </source>
</reference>
<name>A0A1E5FZW7_9FIRM</name>
<proteinExistence type="predicted"/>
<evidence type="ECO:0000313" key="1">
    <source>
        <dbReference type="EMBL" id="OEF96135.1"/>
    </source>
</evidence>
<dbReference type="STRING" id="766136.BHF68_10410"/>
<dbReference type="OrthoDB" id="9994581at2"/>
<keyword evidence="2" id="KW-1185">Reference proteome</keyword>
<organism evidence="1 2">
    <name type="scientific">Desulfuribacillus alkaliarsenatis</name>
    <dbReference type="NCBI Taxonomy" id="766136"/>
    <lineage>
        <taxon>Bacteria</taxon>
        <taxon>Bacillati</taxon>
        <taxon>Bacillota</taxon>
        <taxon>Desulfuribacillia</taxon>
        <taxon>Desulfuribacillales</taxon>
        <taxon>Desulfuribacillaceae</taxon>
        <taxon>Desulfuribacillus</taxon>
    </lineage>
</organism>
<sequence>MRGVQIGFGEEHYKYKLEIPKKVFDVYNQTSKERVNVTIEGFFTKDDKLIFGVSDGYEAALIENYNNK</sequence>
<accession>A0A1E5FZW7</accession>
<comment type="caution">
    <text evidence="1">The sequence shown here is derived from an EMBL/GenBank/DDBJ whole genome shotgun (WGS) entry which is preliminary data.</text>
</comment>
<dbReference type="AlphaFoldDB" id="A0A1E5FZW7"/>
<dbReference type="EMBL" id="MIJE01000033">
    <property type="protein sequence ID" value="OEF96135.1"/>
    <property type="molecule type" value="Genomic_DNA"/>
</dbReference>
<evidence type="ECO:0000313" key="2">
    <source>
        <dbReference type="Proteomes" id="UP000094296"/>
    </source>
</evidence>